<name>A0A9P5C675_9PLEO</name>
<reference evidence="1" key="1">
    <citation type="submission" date="2019-04" db="EMBL/GenBank/DDBJ databases">
        <title>Sequencing of skin fungus with MAO and IRED activity.</title>
        <authorList>
            <person name="Marsaioli A.J."/>
            <person name="Bonatto J.M.C."/>
            <person name="Reis Junior O."/>
        </authorList>
    </citation>
    <scope>NUCLEOTIDE SEQUENCE</scope>
    <source>
        <strain evidence="1">28M1</strain>
    </source>
</reference>
<dbReference type="AlphaFoldDB" id="A0A9P5C675"/>
<dbReference type="OrthoDB" id="5386682at2759"/>
<accession>A0A9P5C675</accession>
<dbReference type="EMBL" id="SWKV01000002">
    <property type="protein sequence ID" value="KAF3047654.1"/>
    <property type="molecule type" value="Genomic_DNA"/>
</dbReference>
<evidence type="ECO:0000313" key="2">
    <source>
        <dbReference type="Proteomes" id="UP000758155"/>
    </source>
</evidence>
<protein>
    <submittedName>
        <fullName evidence="1">Uncharacterized protein</fullName>
    </submittedName>
</protein>
<dbReference type="Pfam" id="PF26639">
    <property type="entry name" value="Het-6_barrel"/>
    <property type="match status" value="1"/>
</dbReference>
<sequence length="136" mass="15712">MHKNSDWKAILKATFWHPDQAVINSINNMLESFHESMCRSPIAPFSRPMHIRSTCDYWHSRRLFITTEGNIGLGPAAMQPADIVAILSRVDHPAILRREQQGWTLIGLAYIAVFDQEYMGTRWTGHGERLQFFDLK</sequence>
<evidence type="ECO:0000313" key="1">
    <source>
        <dbReference type="EMBL" id="KAF3047654.1"/>
    </source>
</evidence>
<comment type="caution">
    <text evidence="1">The sequence shown here is derived from an EMBL/GenBank/DDBJ whole genome shotgun (WGS) entry which is preliminary data.</text>
</comment>
<proteinExistence type="predicted"/>
<keyword evidence="2" id="KW-1185">Reference proteome</keyword>
<gene>
    <name evidence="1" type="ORF">E8E12_011207</name>
</gene>
<dbReference type="Proteomes" id="UP000758155">
    <property type="component" value="Unassembled WGS sequence"/>
</dbReference>
<organism evidence="1 2">
    <name type="scientific">Didymella heteroderae</name>
    <dbReference type="NCBI Taxonomy" id="1769908"/>
    <lineage>
        <taxon>Eukaryota</taxon>
        <taxon>Fungi</taxon>
        <taxon>Dikarya</taxon>
        <taxon>Ascomycota</taxon>
        <taxon>Pezizomycotina</taxon>
        <taxon>Dothideomycetes</taxon>
        <taxon>Pleosporomycetidae</taxon>
        <taxon>Pleosporales</taxon>
        <taxon>Pleosporineae</taxon>
        <taxon>Didymellaceae</taxon>
        <taxon>Didymella</taxon>
    </lineage>
</organism>